<name>A0A5B7CDX6_PORTR</name>
<organism evidence="2 3">
    <name type="scientific">Portunus trituberculatus</name>
    <name type="common">Swimming crab</name>
    <name type="synonym">Neptunus trituberculatus</name>
    <dbReference type="NCBI Taxonomy" id="210409"/>
    <lineage>
        <taxon>Eukaryota</taxon>
        <taxon>Metazoa</taxon>
        <taxon>Ecdysozoa</taxon>
        <taxon>Arthropoda</taxon>
        <taxon>Crustacea</taxon>
        <taxon>Multicrustacea</taxon>
        <taxon>Malacostraca</taxon>
        <taxon>Eumalacostraca</taxon>
        <taxon>Eucarida</taxon>
        <taxon>Decapoda</taxon>
        <taxon>Pleocyemata</taxon>
        <taxon>Brachyura</taxon>
        <taxon>Eubrachyura</taxon>
        <taxon>Portunoidea</taxon>
        <taxon>Portunidae</taxon>
        <taxon>Portuninae</taxon>
        <taxon>Portunus</taxon>
    </lineage>
</organism>
<feature type="compositionally biased region" description="Basic residues" evidence="1">
    <location>
        <begin position="1"/>
        <end position="10"/>
    </location>
</feature>
<evidence type="ECO:0000256" key="1">
    <source>
        <dbReference type="SAM" id="MobiDB-lite"/>
    </source>
</evidence>
<dbReference type="Proteomes" id="UP000324222">
    <property type="component" value="Unassembled WGS sequence"/>
</dbReference>
<feature type="region of interest" description="Disordered" evidence="1">
    <location>
        <begin position="1"/>
        <end position="28"/>
    </location>
</feature>
<evidence type="ECO:0000313" key="3">
    <source>
        <dbReference type="Proteomes" id="UP000324222"/>
    </source>
</evidence>
<evidence type="ECO:0000313" key="2">
    <source>
        <dbReference type="EMBL" id="MPC07729.1"/>
    </source>
</evidence>
<sequence length="93" mass="10039">MLLVNTHKRAGGGGCQRQRSGEGGGKQGYSHLLGPDALWLRAVLTTPVGFPAEKVGLANLYLRAHYAFIDSPRKDKNSGRDTTAPQPRTLSHD</sequence>
<dbReference type="AlphaFoldDB" id="A0A5B7CDX6"/>
<accession>A0A5B7CDX6</accession>
<keyword evidence="3" id="KW-1185">Reference proteome</keyword>
<reference evidence="2 3" key="1">
    <citation type="submission" date="2019-05" db="EMBL/GenBank/DDBJ databases">
        <title>Another draft genome of Portunus trituberculatus and its Hox gene families provides insights of decapod evolution.</title>
        <authorList>
            <person name="Jeong J.-H."/>
            <person name="Song I."/>
            <person name="Kim S."/>
            <person name="Choi T."/>
            <person name="Kim D."/>
            <person name="Ryu S."/>
            <person name="Kim W."/>
        </authorList>
    </citation>
    <scope>NUCLEOTIDE SEQUENCE [LARGE SCALE GENOMIC DNA]</scope>
    <source>
        <tissue evidence="2">Muscle</tissue>
    </source>
</reference>
<gene>
    <name evidence="2" type="ORF">E2C01_000295</name>
</gene>
<feature type="region of interest" description="Disordered" evidence="1">
    <location>
        <begin position="71"/>
        <end position="93"/>
    </location>
</feature>
<proteinExistence type="predicted"/>
<dbReference type="EMBL" id="VSRR010000007">
    <property type="protein sequence ID" value="MPC07729.1"/>
    <property type="molecule type" value="Genomic_DNA"/>
</dbReference>
<feature type="compositionally biased region" description="Gly residues" evidence="1">
    <location>
        <begin position="11"/>
        <end position="27"/>
    </location>
</feature>
<feature type="compositionally biased region" description="Polar residues" evidence="1">
    <location>
        <begin position="80"/>
        <end position="93"/>
    </location>
</feature>
<protein>
    <submittedName>
        <fullName evidence="2">Uncharacterized protein</fullName>
    </submittedName>
</protein>
<comment type="caution">
    <text evidence="2">The sequence shown here is derived from an EMBL/GenBank/DDBJ whole genome shotgun (WGS) entry which is preliminary data.</text>
</comment>